<organism evidence="3 4">
    <name type="scientific">SAR86 cluster bacterium</name>
    <dbReference type="NCBI Taxonomy" id="2030880"/>
    <lineage>
        <taxon>Bacteria</taxon>
        <taxon>Pseudomonadati</taxon>
        <taxon>Pseudomonadota</taxon>
        <taxon>Gammaproteobacteria</taxon>
        <taxon>SAR86 cluster</taxon>
    </lineage>
</organism>
<dbReference type="AlphaFoldDB" id="A0A2A5ANC3"/>
<evidence type="ECO:0000256" key="1">
    <source>
        <dbReference type="ARBA" id="ARBA00022679"/>
    </source>
</evidence>
<dbReference type="GO" id="GO:0008080">
    <property type="term" value="F:N-acetyltransferase activity"/>
    <property type="evidence" value="ECO:0007669"/>
    <property type="project" value="InterPro"/>
</dbReference>
<keyword evidence="1 3" id="KW-0808">Transferase</keyword>
<dbReference type="CDD" id="cd04301">
    <property type="entry name" value="NAT_SF"/>
    <property type="match status" value="1"/>
</dbReference>
<protein>
    <submittedName>
        <fullName evidence="3">GNAT family N-acetyltransferase</fullName>
    </submittedName>
</protein>
<feature type="domain" description="N-acetyltransferase" evidence="2">
    <location>
        <begin position="1"/>
        <end position="135"/>
    </location>
</feature>
<name>A0A2A5ANC3_9GAMM</name>
<comment type="caution">
    <text evidence="3">The sequence shown here is derived from an EMBL/GenBank/DDBJ whole genome shotgun (WGS) entry which is preliminary data.</text>
</comment>
<dbReference type="SUPFAM" id="SSF55729">
    <property type="entry name" value="Acyl-CoA N-acyltransferases (Nat)"/>
    <property type="match status" value="1"/>
</dbReference>
<sequence length="149" mass="16281">MNIQHHSGEIDSDLMTLLLTADPDKNAILSYIKSAEIIIALDSEKIIAVAAITKTDNEFELKNIAVASDYQGRGIAKSLIAASKDYAKESGATSLIVGTGNSSLSQLALYQKCGFRISHVIPDFFLEYDEPIFENGIRCLDLVMLRAEL</sequence>
<dbReference type="Gene3D" id="3.40.630.30">
    <property type="match status" value="1"/>
</dbReference>
<dbReference type="PROSITE" id="PS51186">
    <property type="entry name" value="GNAT"/>
    <property type="match status" value="1"/>
</dbReference>
<dbReference type="EMBL" id="NVVJ01000080">
    <property type="protein sequence ID" value="PCJ20258.1"/>
    <property type="molecule type" value="Genomic_DNA"/>
</dbReference>
<dbReference type="Pfam" id="PF00583">
    <property type="entry name" value="Acetyltransf_1"/>
    <property type="match status" value="1"/>
</dbReference>
<evidence type="ECO:0000313" key="4">
    <source>
        <dbReference type="Proteomes" id="UP000218327"/>
    </source>
</evidence>
<dbReference type="InterPro" id="IPR050769">
    <property type="entry name" value="NAT_camello-type"/>
</dbReference>
<reference evidence="4" key="1">
    <citation type="submission" date="2017-08" db="EMBL/GenBank/DDBJ databases">
        <title>A dynamic microbial community with high functional redundancy inhabits the cold, oxic subseafloor aquifer.</title>
        <authorList>
            <person name="Tully B.J."/>
            <person name="Wheat C.G."/>
            <person name="Glazer B.T."/>
            <person name="Huber J.A."/>
        </authorList>
    </citation>
    <scope>NUCLEOTIDE SEQUENCE [LARGE SCALE GENOMIC DNA]</scope>
</reference>
<accession>A0A2A5ANC3</accession>
<dbReference type="PANTHER" id="PTHR13947">
    <property type="entry name" value="GNAT FAMILY N-ACETYLTRANSFERASE"/>
    <property type="match status" value="1"/>
</dbReference>
<dbReference type="Proteomes" id="UP000218327">
    <property type="component" value="Unassembled WGS sequence"/>
</dbReference>
<dbReference type="InterPro" id="IPR000182">
    <property type="entry name" value="GNAT_dom"/>
</dbReference>
<dbReference type="InterPro" id="IPR016181">
    <property type="entry name" value="Acyl_CoA_acyltransferase"/>
</dbReference>
<evidence type="ECO:0000313" key="3">
    <source>
        <dbReference type="EMBL" id="PCJ20258.1"/>
    </source>
</evidence>
<gene>
    <name evidence="3" type="ORF">COA96_15815</name>
</gene>
<dbReference type="PANTHER" id="PTHR13947:SF37">
    <property type="entry name" value="LD18367P"/>
    <property type="match status" value="1"/>
</dbReference>
<evidence type="ECO:0000259" key="2">
    <source>
        <dbReference type="PROSITE" id="PS51186"/>
    </source>
</evidence>
<proteinExistence type="predicted"/>